<dbReference type="InterPro" id="IPR035965">
    <property type="entry name" value="PAS-like_dom_sf"/>
</dbReference>
<dbReference type="AlphaFoldDB" id="A0A6M8I075"/>
<dbReference type="InterPro" id="IPR052155">
    <property type="entry name" value="Biofilm_reg_signaling"/>
</dbReference>
<dbReference type="InterPro" id="IPR029787">
    <property type="entry name" value="Nucleotide_cyclase"/>
</dbReference>
<dbReference type="PROSITE" id="PS50887">
    <property type="entry name" value="GGDEF"/>
    <property type="match status" value="1"/>
</dbReference>
<dbReference type="SUPFAM" id="SSF55785">
    <property type="entry name" value="PYP-like sensor domain (PAS domain)"/>
    <property type="match status" value="1"/>
</dbReference>
<evidence type="ECO:0000313" key="4">
    <source>
        <dbReference type="EMBL" id="QKE93846.1"/>
    </source>
</evidence>
<proteinExistence type="predicted"/>
<dbReference type="InterPro" id="IPR000160">
    <property type="entry name" value="GGDEF_dom"/>
</dbReference>
<evidence type="ECO:0000259" key="1">
    <source>
        <dbReference type="PROSITE" id="PS50113"/>
    </source>
</evidence>
<protein>
    <submittedName>
        <fullName evidence="4">EAL domain-containing protein</fullName>
    </submittedName>
</protein>
<evidence type="ECO:0000259" key="3">
    <source>
        <dbReference type="PROSITE" id="PS50887"/>
    </source>
</evidence>
<dbReference type="Pfam" id="PF00990">
    <property type="entry name" value="GGDEF"/>
    <property type="match status" value="1"/>
</dbReference>
<dbReference type="Gene3D" id="3.30.70.270">
    <property type="match status" value="1"/>
</dbReference>
<geneLocation type="plasmid" evidence="4 5">
    <name>unnamed5</name>
</geneLocation>
<evidence type="ECO:0000259" key="2">
    <source>
        <dbReference type="PROSITE" id="PS50883"/>
    </source>
</evidence>
<dbReference type="InterPro" id="IPR000700">
    <property type="entry name" value="PAS-assoc_C"/>
</dbReference>
<name>A0A6M8I075_9PROT</name>
<dbReference type="InterPro" id="IPR043128">
    <property type="entry name" value="Rev_trsase/Diguanyl_cyclase"/>
</dbReference>
<dbReference type="KEGG" id="lck:HN018_27290"/>
<keyword evidence="5" id="KW-1185">Reference proteome</keyword>
<accession>A0A6M8I075</accession>
<dbReference type="Gene3D" id="3.30.450.20">
    <property type="entry name" value="PAS domain"/>
    <property type="match status" value="1"/>
</dbReference>
<dbReference type="PANTHER" id="PTHR44757">
    <property type="entry name" value="DIGUANYLATE CYCLASE DGCP"/>
    <property type="match status" value="1"/>
</dbReference>
<evidence type="ECO:0000313" key="5">
    <source>
        <dbReference type="Proteomes" id="UP000500767"/>
    </source>
</evidence>
<dbReference type="SMART" id="SM00267">
    <property type="entry name" value="GGDEF"/>
    <property type="match status" value="1"/>
</dbReference>
<dbReference type="CDD" id="cd01949">
    <property type="entry name" value="GGDEF"/>
    <property type="match status" value="1"/>
</dbReference>
<feature type="domain" description="PAC" evidence="1">
    <location>
        <begin position="71"/>
        <end position="124"/>
    </location>
</feature>
<dbReference type="Pfam" id="PF00563">
    <property type="entry name" value="EAL"/>
    <property type="match status" value="1"/>
</dbReference>
<reference evidence="4 5" key="1">
    <citation type="journal article" date="2014" name="World J. Microbiol. Biotechnol.">
        <title>Biodiversity and physiological characteristics of Antarctic and Arctic lichens-associated bacteria.</title>
        <authorList>
            <person name="Lee Y.M."/>
            <person name="Kim E.H."/>
            <person name="Lee H.K."/>
            <person name="Hong S.G."/>
        </authorList>
    </citation>
    <scope>NUCLEOTIDE SEQUENCE [LARGE SCALE GENOMIC DNA]</scope>
    <source>
        <strain evidence="4 5">PAMC 26569</strain>
        <plasmid evidence="4">unnamed5</plasmid>
    </source>
</reference>
<dbReference type="Gene3D" id="3.20.20.450">
    <property type="entry name" value="EAL domain"/>
    <property type="match status" value="1"/>
</dbReference>
<dbReference type="CDD" id="cd01948">
    <property type="entry name" value="EAL"/>
    <property type="match status" value="1"/>
</dbReference>
<feature type="domain" description="GGDEF" evidence="3">
    <location>
        <begin position="155"/>
        <end position="289"/>
    </location>
</feature>
<keyword evidence="4" id="KW-0614">Plasmid</keyword>
<dbReference type="PROSITE" id="PS50113">
    <property type="entry name" value="PAC"/>
    <property type="match status" value="1"/>
</dbReference>
<feature type="domain" description="EAL" evidence="2">
    <location>
        <begin position="298"/>
        <end position="554"/>
    </location>
</feature>
<sequence>MMTDQTERLGLIGRWSLDIDTMALTWSDGVYRIFNVALVEPITFERVIACYSGLLQAQLKKAIVEAISSGQPFDLTLTFRLPSGTNRWQRWIGEIEPSGGGTRYLVGVLIDVTAEKQAEAHLLHLATHDPLTGLANRRLLTETLQNRVDSGKRSNSMIVVMLDIDYFKPINDLYGHTAGDTLLVEVARRLQVFVRPDDLVGRLGGDEFVLVLDGAADAKGRLDGILRIFDDEIRVLAADQVISLTISVSVGAVVSRGECISPDTMFRRADIALYEAKARGRGQACVFKRSLGVETERRVNLLEEVRLGLRRDEFDVYYQPIIDLRTSEVRGFEALVRWQHPTRGLLTPAAFSAALEDHALSAKIGAFVLDRSLGQLRQWTNQSIPVLCVNVNISRSQLQSGDELSRQVVALLKKYDLSPDRLKLEILESAFLGDRADAVADVLRQLRQFGVISALDDFGTGYASLTHLKTFDVGRIKIDRSFISGLEEQQSNRVITQAIIDLGANLGMRVVAEGVETLEQLKVLVAGNCDCGQGYLFSRPMPGGEVPGFLARWRHYGHRMLLNAGSGMPEVRLAKEYDRHRHLGFEKT</sequence>
<dbReference type="NCBIfam" id="TIGR00254">
    <property type="entry name" value="GGDEF"/>
    <property type="match status" value="1"/>
</dbReference>
<gene>
    <name evidence="4" type="ORF">HN018_27290</name>
</gene>
<dbReference type="RefSeq" id="WP_171837317.1">
    <property type="nucleotide sequence ID" value="NZ_CP053712.1"/>
</dbReference>
<dbReference type="InterPro" id="IPR035919">
    <property type="entry name" value="EAL_sf"/>
</dbReference>
<organism evidence="4 5">
    <name type="scientific">Lichenicola cladoniae</name>
    <dbReference type="NCBI Taxonomy" id="1484109"/>
    <lineage>
        <taxon>Bacteria</taxon>
        <taxon>Pseudomonadati</taxon>
        <taxon>Pseudomonadota</taxon>
        <taxon>Alphaproteobacteria</taxon>
        <taxon>Acetobacterales</taxon>
        <taxon>Acetobacteraceae</taxon>
        <taxon>Lichenicola</taxon>
    </lineage>
</organism>
<dbReference type="PANTHER" id="PTHR44757:SF2">
    <property type="entry name" value="BIOFILM ARCHITECTURE MAINTENANCE PROTEIN MBAA"/>
    <property type="match status" value="1"/>
</dbReference>
<dbReference type="PROSITE" id="PS50883">
    <property type="entry name" value="EAL"/>
    <property type="match status" value="1"/>
</dbReference>
<dbReference type="SMART" id="SM00052">
    <property type="entry name" value="EAL"/>
    <property type="match status" value="1"/>
</dbReference>
<dbReference type="SUPFAM" id="SSF55073">
    <property type="entry name" value="Nucleotide cyclase"/>
    <property type="match status" value="1"/>
</dbReference>
<dbReference type="EMBL" id="CP053712">
    <property type="protein sequence ID" value="QKE93846.1"/>
    <property type="molecule type" value="Genomic_DNA"/>
</dbReference>
<dbReference type="Proteomes" id="UP000500767">
    <property type="component" value="Plasmid unnamed5"/>
</dbReference>
<dbReference type="SUPFAM" id="SSF141868">
    <property type="entry name" value="EAL domain-like"/>
    <property type="match status" value="1"/>
</dbReference>
<dbReference type="InterPro" id="IPR001633">
    <property type="entry name" value="EAL_dom"/>
</dbReference>